<dbReference type="Proteomes" id="UP000001551">
    <property type="component" value="Chromosome"/>
</dbReference>
<dbReference type="AlphaFoldDB" id="E6U9N3"/>
<sequence length="141" mass="16105">MTRKTEKITVSLPAETLQLAEDKYRAFGFENRSAFIDAAIREYVSRDLLRQFSGELAALYGKIERSEIKGLEEHLSKLSYKIAVELAQINLLLASLLEVPYPDTQRLRGKAVRLVGESRGYVPLKDAICNRMDIHYLENDE</sequence>
<dbReference type="InterPro" id="IPR010985">
    <property type="entry name" value="Ribbon_hlx_hlx"/>
</dbReference>
<gene>
    <name evidence="1" type="ordered locus">Ethha_1794</name>
</gene>
<dbReference type="KEGG" id="eha:Ethha_1794"/>
<reference evidence="1 2" key="1">
    <citation type="submission" date="2010-12" db="EMBL/GenBank/DDBJ databases">
        <title>Complete sequence of Ethanoligenens harbinense YUAN-3.</title>
        <authorList>
            <person name="Lucas S."/>
            <person name="Copeland A."/>
            <person name="Lapidus A."/>
            <person name="Cheng J.-F."/>
            <person name="Bruce D."/>
            <person name="Goodwin L."/>
            <person name="Pitluck S."/>
            <person name="Chertkov O."/>
            <person name="Misra M."/>
            <person name="Detter J.C."/>
            <person name="Han C."/>
            <person name="Tapia R."/>
            <person name="Land M."/>
            <person name="Hauser L."/>
            <person name="Jeffries C."/>
            <person name="Kyrpides N."/>
            <person name="Ivanova N."/>
            <person name="Mikhailova N."/>
            <person name="Wang A."/>
            <person name="Mouttaki H."/>
            <person name="He Z."/>
            <person name="Zhou J."/>
            <person name="Hemme C.L."/>
            <person name="Woyke T."/>
        </authorList>
    </citation>
    <scope>NUCLEOTIDE SEQUENCE [LARGE SCALE GENOMIC DNA]</scope>
    <source>
        <strain evidence="2">DSM 18485 / JCM 12961 / CGMCC 1.5033 / YUAN-3</strain>
    </source>
</reference>
<name>E6U9N3_ETHHY</name>
<evidence type="ECO:0000313" key="2">
    <source>
        <dbReference type="Proteomes" id="UP000001551"/>
    </source>
</evidence>
<evidence type="ECO:0000313" key="1">
    <source>
        <dbReference type="EMBL" id="ADU27319.1"/>
    </source>
</evidence>
<dbReference type="Gene3D" id="1.10.1220.10">
    <property type="entry name" value="Met repressor-like"/>
    <property type="match status" value="1"/>
</dbReference>
<dbReference type="eggNOG" id="COG0864">
    <property type="taxonomic scope" value="Bacteria"/>
</dbReference>
<dbReference type="EMBL" id="CP002400">
    <property type="protein sequence ID" value="ADU27319.1"/>
    <property type="molecule type" value="Genomic_DNA"/>
</dbReference>
<dbReference type="HOGENOM" id="CLU_1822434_0_0_9"/>
<proteinExistence type="predicted"/>
<organism evidence="1 2">
    <name type="scientific">Ethanoligenens harbinense (strain DSM 18485 / JCM 12961 / CGMCC 1.5033 / YUAN-3)</name>
    <dbReference type="NCBI Taxonomy" id="663278"/>
    <lineage>
        <taxon>Bacteria</taxon>
        <taxon>Bacillati</taxon>
        <taxon>Bacillota</taxon>
        <taxon>Clostridia</taxon>
        <taxon>Eubacteriales</taxon>
        <taxon>Oscillospiraceae</taxon>
        <taxon>Ethanoligenens</taxon>
    </lineage>
</organism>
<dbReference type="GO" id="GO:0006355">
    <property type="term" value="P:regulation of DNA-templated transcription"/>
    <property type="evidence" value="ECO:0007669"/>
    <property type="project" value="InterPro"/>
</dbReference>
<accession>E6U9N3</accession>
<dbReference type="InterPro" id="IPR013321">
    <property type="entry name" value="Arc_rbn_hlx_hlx"/>
</dbReference>
<dbReference type="STRING" id="663278.Ethha_1794"/>
<protein>
    <recommendedName>
        <fullName evidence="3">Ribbon-helix-helix protein CopG domain-containing protein</fullName>
    </recommendedName>
</protein>
<dbReference type="CDD" id="cd22231">
    <property type="entry name" value="RHH_NikR_HicB-like"/>
    <property type="match status" value="1"/>
</dbReference>
<evidence type="ECO:0008006" key="3">
    <source>
        <dbReference type="Google" id="ProtNLM"/>
    </source>
</evidence>
<dbReference type="SUPFAM" id="SSF47598">
    <property type="entry name" value="Ribbon-helix-helix"/>
    <property type="match status" value="1"/>
</dbReference>
<keyword evidence="2" id="KW-1185">Reference proteome</keyword>
<dbReference type="RefSeq" id="WP_013485670.1">
    <property type="nucleotide sequence ID" value="NC_014828.1"/>
</dbReference>